<reference evidence="3" key="1">
    <citation type="submission" date="2021-01" db="EMBL/GenBank/DDBJ databases">
        <authorList>
            <person name="Corre E."/>
            <person name="Pelletier E."/>
            <person name="Niang G."/>
            <person name="Scheremetjew M."/>
            <person name="Finn R."/>
            <person name="Kale V."/>
            <person name="Holt S."/>
            <person name="Cochrane G."/>
            <person name="Meng A."/>
            <person name="Brown T."/>
            <person name="Cohen L."/>
        </authorList>
    </citation>
    <scope>NUCLEOTIDE SEQUENCE</scope>
    <source>
        <strain evidence="3">NY070348D</strain>
    </source>
</reference>
<dbReference type="Gene3D" id="2.20.70.10">
    <property type="match status" value="1"/>
</dbReference>
<dbReference type="InterPro" id="IPR001202">
    <property type="entry name" value="WW_dom"/>
</dbReference>
<protein>
    <recommendedName>
        <fullName evidence="2">WW domain-containing protein</fullName>
    </recommendedName>
</protein>
<feature type="domain" description="WW" evidence="2">
    <location>
        <begin position="143"/>
        <end position="173"/>
    </location>
</feature>
<feature type="region of interest" description="Disordered" evidence="1">
    <location>
        <begin position="190"/>
        <end position="217"/>
    </location>
</feature>
<organism evidence="3">
    <name type="scientific">Mucochytrium quahogii</name>
    <dbReference type="NCBI Taxonomy" id="96639"/>
    <lineage>
        <taxon>Eukaryota</taxon>
        <taxon>Sar</taxon>
        <taxon>Stramenopiles</taxon>
        <taxon>Bigyra</taxon>
        <taxon>Labyrinthulomycetes</taxon>
        <taxon>Thraustochytrida</taxon>
        <taxon>Thraustochytriidae</taxon>
        <taxon>Mucochytrium</taxon>
    </lineage>
</organism>
<feature type="compositionally biased region" description="Low complexity" evidence="1">
    <location>
        <begin position="206"/>
        <end position="217"/>
    </location>
</feature>
<dbReference type="PROSITE" id="PS50020">
    <property type="entry name" value="WW_DOMAIN_2"/>
    <property type="match status" value="1"/>
</dbReference>
<evidence type="ECO:0000313" key="3">
    <source>
        <dbReference type="EMBL" id="CAD9697400.1"/>
    </source>
</evidence>
<evidence type="ECO:0000259" key="2">
    <source>
        <dbReference type="PROSITE" id="PS50020"/>
    </source>
</evidence>
<dbReference type="AlphaFoldDB" id="A0A7S2WNS7"/>
<dbReference type="EMBL" id="HBHK01020771">
    <property type="protein sequence ID" value="CAD9697400.1"/>
    <property type="molecule type" value="Transcribed_RNA"/>
</dbReference>
<evidence type="ECO:0000256" key="1">
    <source>
        <dbReference type="SAM" id="MobiDB-lite"/>
    </source>
</evidence>
<name>A0A7S2WNS7_9STRA</name>
<dbReference type="SUPFAM" id="SSF51045">
    <property type="entry name" value="WW domain"/>
    <property type="match status" value="1"/>
</dbReference>
<dbReference type="InterPro" id="IPR036020">
    <property type="entry name" value="WW_dom_sf"/>
</dbReference>
<proteinExistence type="predicted"/>
<sequence length="240" mass="25824">MVKGKWALEQAAAESKREAARALLKTKGQVWENAPEDVVRANSATSRDNTLEAVRKRKANDLLNKQVGGGNPARGVSTSSAKSAVVNETKLPQGWSIVSLDGVPRTGADRVFWHAGSGCTTYVRPEEESKDACEMANIQLGKTGWKVIQDPESSKFYYWNIKTNKVYWHIPAGEDDVAVPVALEAAPAVPEAAPEDSTAQVPKQETGVVSSIGTGSSKVEAGGQVKKVKLTLVKKKGKRR</sequence>
<accession>A0A7S2WNS7</accession>
<gene>
    <name evidence="3" type="ORF">QSP1433_LOCUS13195</name>
</gene>